<reference evidence="8 9" key="1">
    <citation type="submission" date="2024-01" db="EMBL/GenBank/DDBJ databases">
        <title>A draft genome for a cacao thread blight-causing isolate of Paramarasmius palmivorus.</title>
        <authorList>
            <person name="Baruah I.K."/>
            <person name="Bukari Y."/>
            <person name="Amoako-Attah I."/>
            <person name="Meinhardt L.W."/>
            <person name="Bailey B.A."/>
            <person name="Cohen S.P."/>
        </authorList>
    </citation>
    <scope>NUCLEOTIDE SEQUENCE [LARGE SCALE GENOMIC DNA]</scope>
    <source>
        <strain evidence="8 9">GH-12</strain>
    </source>
</reference>
<feature type="chain" id="PRO_5043110306" description="Hydrophobin" evidence="7">
    <location>
        <begin position="20"/>
        <end position="106"/>
    </location>
</feature>
<accession>A0AAW0B4W2</accession>
<evidence type="ECO:0000256" key="7">
    <source>
        <dbReference type="RuleBase" id="RU365009"/>
    </source>
</evidence>
<keyword evidence="9" id="KW-1185">Reference proteome</keyword>
<evidence type="ECO:0000313" key="9">
    <source>
        <dbReference type="Proteomes" id="UP001383192"/>
    </source>
</evidence>
<dbReference type="SMART" id="SM00075">
    <property type="entry name" value="HYDRO"/>
    <property type="match status" value="1"/>
</dbReference>
<dbReference type="EMBL" id="JAYKXP010000174">
    <property type="protein sequence ID" value="KAK7021131.1"/>
    <property type="molecule type" value="Genomic_DNA"/>
</dbReference>
<dbReference type="GO" id="GO:0005199">
    <property type="term" value="F:structural constituent of cell wall"/>
    <property type="evidence" value="ECO:0007669"/>
    <property type="project" value="InterPro"/>
</dbReference>
<dbReference type="AlphaFoldDB" id="A0AAW0B4W2"/>
<dbReference type="InterPro" id="IPR001338">
    <property type="entry name" value="Class_I_Hydrophobin"/>
</dbReference>
<comment type="similarity">
    <text evidence="2 7">Belongs to the fungal hydrophobin family.</text>
</comment>
<feature type="signal peptide" evidence="7">
    <location>
        <begin position="1"/>
        <end position="19"/>
    </location>
</feature>
<keyword evidence="4 7" id="KW-0964">Secreted</keyword>
<dbReference type="Pfam" id="PF01185">
    <property type="entry name" value="Hydrophobin"/>
    <property type="match status" value="1"/>
</dbReference>
<comment type="subcellular location">
    <subcellularLocation>
        <location evidence="1 7">Secreted</location>
        <location evidence="1 7">Cell wall</location>
    </subcellularLocation>
</comment>
<keyword evidence="5 7" id="KW-1015">Disulfide bond</keyword>
<name>A0AAW0B4W2_9AGAR</name>
<keyword evidence="3 7" id="KW-0134">Cell wall</keyword>
<sequence>MQPKLNFISLTALAALVAATPTRRAYSCTDDRTLLCCDAVAKTGDQDVVDILKGLGITVEDPNIGVGLRCTPIQVDGSCVTNALCCQDNIMAAMVALGCDPANGSP</sequence>
<evidence type="ECO:0000256" key="3">
    <source>
        <dbReference type="ARBA" id="ARBA00022512"/>
    </source>
</evidence>
<comment type="subunit">
    <text evidence="6">Self-assembles to form functional amyloid fibrils called rodlets. Self-assembly into fibrillar rodlets occurs spontaneously at hydrophobic:hydrophilic interfaces and the rodlets further associate laterally to form amphipathic monolayers.</text>
</comment>
<evidence type="ECO:0000256" key="4">
    <source>
        <dbReference type="ARBA" id="ARBA00022525"/>
    </source>
</evidence>
<evidence type="ECO:0000313" key="8">
    <source>
        <dbReference type="EMBL" id="KAK7021131.1"/>
    </source>
</evidence>
<protein>
    <recommendedName>
        <fullName evidence="7">Hydrophobin</fullName>
    </recommendedName>
</protein>
<comment type="caution">
    <text evidence="8">The sequence shown here is derived from an EMBL/GenBank/DDBJ whole genome shotgun (WGS) entry which is preliminary data.</text>
</comment>
<evidence type="ECO:0000256" key="6">
    <source>
        <dbReference type="ARBA" id="ARBA00093546"/>
    </source>
</evidence>
<proteinExistence type="inferred from homology"/>
<organism evidence="8 9">
    <name type="scientific">Paramarasmius palmivorus</name>
    <dbReference type="NCBI Taxonomy" id="297713"/>
    <lineage>
        <taxon>Eukaryota</taxon>
        <taxon>Fungi</taxon>
        <taxon>Dikarya</taxon>
        <taxon>Basidiomycota</taxon>
        <taxon>Agaricomycotina</taxon>
        <taxon>Agaricomycetes</taxon>
        <taxon>Agaricomycetidae</taxon>
        <taxon>Agaricales</taxon>
        <taxon>Marasmiineae</taxon>
        <taxon>Marasmiaceae</taxon>
        <taxon>Paramarasmius</taxon>
    </lineage>
</organism>
<dbReference type="GO" id="GO:0009277">
    <property type="term" value="C:fungal-type cell wall"/>
    <property type="evidence" value="ECO:0007669"/>
    <property type="project" value="InterPro"/>
</dbReference>
<gene>
    <name evidence="8" type="ORF">VNI00_017492</name>
</gene>
<evidence type="ECO:0000256" key="5">
    <source>
        <dbReference type="ARBA" id="ARBA00023157"/>
    </source>
</evidence>
<keyword evidence="7" id="KW-0732">Signal</keyword>
<evidence type="ECO:0000256" key="1">
    <source>
        <dbReference type="ARBA" id="ARBA00004191"/>
    </source>
</evidence>
<dbReference type="CDD" id="cd23507">
    <property type="entry name" value="hydrophobin_I"/>
    <property type="match status" value="1"/>
</dbReference>
<dbReference type="Proteomes" id="UP001383192">
    <property type="component" value="Unassembled WGS sequence"/>
</dbReference>
<evidence type="ECO:0000256" key="2">
    <source>
        <dbReference type="ARBA" id="ARBA00010446"/>
    </source>
</evidence>